<keyword evidence="9" id="KW-0479">Metal-binding</keyword>
<keyword evidence="11 14" id="KW-0378">Hydrolase</keyword>
<comment type="subcellular location">
    <subcellularLocation>
        <location evidence="3">Cytoplasm</location>
    </subcellularLocation>
</comment>
<dbReference type="GO" id="GO:0032299">
    <property type="term" value="C:ribonuclease H2 complex"/>
    <property type="evidence" value="ECO:0007669"/>
    <property type="project" value="TreeGrafter"/>
</dbReference>
<dbReference type="EMBL" id="UOEV01000014">
    <property type="protein sequence ID" value="VAW32004.1"/>
    <property type="molecule type" value="Genomic_DNA"/>
</dbReference>
<dbReference type="InterPro" id="IPR001352">
    <property type="entry name" value="RNase_HII/HIII"/>
</dbReference>
<sequence length="192" mass="21132">MQVVVGIDEAGRGPLAGPVSVGAVSVQKSFDVKCEFPGVADSKKLSEKKREIIFSMLEKRLHIGDVHFAVGFSSAQYIDKYGISQAIKRALSEAVNAVAPEPHLAHVFLDGSLSAPSEYLSQETIIHGDDLVPVISLASIVAKVTRDRIMVDFAKKYPQYGFERHKGYGTLLHRSKLKECGLCDIHRRTFIH</sequence>
<keyword evidence="8" id="KW-0540">Nuclease</keyword>
<dbReference type="InterPro" id="IPR036397">
    <property type="entry name" value="RNaseH_sf"/>
</dbReference>
<evidence type="ECO:0000256" key="12">
    <source>
        <dbReference type="ARBA" id="ARBA00023211"/>
    </source>
</evidence>
<dbReference type="PANTHER" id="PTHR10954">
    <property type="entry name" value="RIBONUCLEASE H2 SUBUNIT A"/>
    <property type="match status" value="1"/>
</dbReference>
<dbReference type="NCBIfam" id="NF000595">
    <property type="entry name" value="PRK00015.1-3"/>
    <property type="match status" value="1"/>
</dbReference>
<evidence type="ECO:0000256" key="3">
    <source>
        <dbReference type="ARBA" id="ARBA00004496"/>
    </source>
</evidence>
<evidence type="ECO:0000256" key="6">
    <source>
        <dbReference type="ARBA" id="ARBA00019179"/>
    </source>
</evidence>
<keyword evidence="7" id="KW-0963">Cytoplasm</keyword>
<accession>A0A3B0VK04</accession>
<dbReference type="GO" id="GO:0004523">
    <property type="term" value="F:RNA-DNA hybrid ribonuclease activity"/>
    <property type="evidence" value="ECO:0007669"/>
    <property type="project" value="UniProtKB-EC"/>
</dbReference>
<evidence type="ECO:0000256" key="5">
    <source>
        <dbReference type="ARBA" id="ARBA00012180"/>
    </source>
</evidence>
<dbReference type="Gene3D" id="3.30.420.10">
    <property type="entry name" value="Ribonuclease H-like superfamily/Ribonuclease H"/>
    <property type="match status" value="1"/>
</dbReference>
<evidence type="ECO:0000256" key="8">
    <source>
        <dbReference type="ARBA" id="ARBA00022722"/>
    </source>
</evidence>
<evidence type="ECO:0000256" key="2">
    <source>
        <dbReference type="ARBA" id="ARBA00004065"/>
    </source>
</evidence>
<organism evidence="14">
    <name type="scientific">hydrothermal vent metagenome</name>
    <dbReference type="NCBI Taxonomy" id="652676"/>
    <lineage>
        <taxon>unclassified sequences</taxon>
        <taxon>metagenomes</taxon>
        <taxon>ecological metagenomes</taxon>
    </lineage>
</organism>
<dbReference type="SUPFAM" id="SSF53098">
    <property type="entry name" value="Ribonuclease H-like"/>
    <property type="match status" value="1"/>
</dbReference>
<dbReference type="GO" id="GO:0003723">
    <property type="term" value="F:RNA binding"/>
    <property type="evidence" value="ECO:0007669"/>
    <property type="project" value="InterPro"/>
</dbReference>
<dbReference type="InterPro" id="IPR012337">
    <property type="entry name" value="RNaseH-like_sf"/>
</dbReference>
<keyword evidence="12" id="KW-0464">Manganese</keyword>
<protein>
    <recommendedName>
        <fullName evidence="6">Ribonuclease HII</fullName>
        <ecNumber evidence="5">3.1.26.4</ecNumber>
    </recommendedName>
</protein>
<comment type="catalytic activity">
    <reaction evidence="1">
        <text>Endonucleolytic cleavage to 5'-phosphomonoester.</text>
        <dbReference type="EC" id="3.1.26.4"/>
    </reaction>
</comment>
<dbReference type="InterPro" id="IPR024567">
    <property type="entry name" value="RNase_HII/HIII_dom"/>
</dbReference>
<evidence type="ECO:0000256" key="7">
    <source>
        <dbReference type="ARBA" id="ARBA00022490"/>
    </source>
</evidence>
<dbReference type="Pfam" id="PF01351">
    <property type="entry name" value="RNase_HII"/>
    <property type="match status" value="1"/>
</dbReference>
<dbReference type="PANTHER" id="PTHR10954:SF23">
    <property type="entry name" value="RIBONUCLEASE"/>
    <property type="match status" value="1"/>
</dbReference>
<evidence type="ECO:0000256" key="9">
    <source>
        <dbReference type="ARBA" id="ARBA00022723"/>
    </source>
</evidence>
<dbReference type="GO" id="GO:0005737">
    <property type="term" value="C:cytoplasm"/>
    <property type="evidence" value="ECO:0007669"/>
    <property type="project" value="UniProtKB-SubCell"/>
</dbReference>
<dbReference type="CDD" id="cd07182">
    <property type="entry name" value="RNase_HII_bacteria_HII_like"/>
    <property type="match status" value="1"/>
</dbReference>
<proteinExistence type="inferred from homology"/>
<dbReference type="InterPro" id="IPR022898">
    <property type="entry name" value="RNase_HII"/>
</dbReference>
<evidence type="ECO:0000256" key="1">
    <source>
        <dbReference type="ARBA" id="ARBA00000077"/>
    </source>
</evidence>
<dbReference type="EC" id="3.1.26.4" evidence="5"/>
<dbReference type="GO" id="GO:0043137">
    <property type="term" value="P:DNA replication, removal of RNA primer"/>
    <property type="evidence" value="ECO:0007669"/>
    <property type="project" value="TreeGrafter"/>
</dbReference>
<evidence type="ECO:0000256" key="11">
    <source>
        <dbReference type="ARBA" id="ARBA00022801"/>
    </source>
</evidence>
<evidence type="ECO:0000256" key="10">
    <source>
        <dbReference type="ARBA" id="ARBA00022759"/>
    </source>
</evidence>
<keyword evidence="10" id="KW-0255">Endonuclease</keyword>
<name>A0A3B0VK04_9ZZZZ</name>
<evidence type="ECO:0000313" key="14">
    <source>
        <dbReference type="EMBL" id="VAW32004.1"/>
    </source>
</evidence>
<feature type="domain" description="RNase H type-2" evidence="13">
    <location>
        <begin position="2"/>
        <end position="192"/>
    </location>
</feature>
<reference evidence="14" key="1">
    <citation type="submission" date="2018-06" db="EMBL/GenBank/DDBJ databases">
        <authorList>
            <person name="Zhirakovskaya E."/>
        </authorList>
    </citation>
    <scope>NUCLEOTIDE SEQUENCE</scope>
</reference>
<dbReference type="AlphaFoldDB" id="A0A3B0VK04"/>
<evidence type="ECO:0000259" key="13">
    <source>
        <dbReference type="PROSITE" id="PS51975"/>
    </source>
</evidence>
<comment type="similarity">
    <text evidence="4">Belongs to the RNase HII family.</text>
</comment>
<comment type="function">
    <text evidence="2">Endonuclease that specifically degrades the RNA of RNA-DNA hybrids.</text>
</comment>
<gene>
    <name evidence="14" type="ORF">MNBD_CPR01-38</name>
</gene>
<dbReference type="PROSITE" id="PS51975">
    <property type="entry name" value="RNASE_H_2"/>
    <property type="match status" value="1"/>
</dbReference>
<dbReference type="GO" id="GO:0046872">
    <property type="term" value="F:metal ion binding"/>
    <property type="evidence" value="ECO:0007669"/>
    <property type="project" value="UniProtKB-KW"/>
</dbReference>
<evidence type="ECO:0000256" key="4">
    <source>
        <dbReference type="ARBA" id="ARBA00007383"/>
    </source>
</evidence>
<dbReference type="GO" id="GO:0006298">
    <property type="term" value="P:mismatch repair"/>
    <property type="evidence" value="ECO:0007669"/>
    <property type="project" value="TreeGrafter"/>
</dbReference>